<protein>
    <submittedName>
        <fullName evidence="1">Uncharacterized protein</fullName>
    </submittedName>
</protein>
<dbReference type="EMBL" id="HACA01016057">
    <property type="protein sequence ID" value="CDW33418.1"/>
    <property type="molecule type" value="Transcribed_RNA"/>
</dbReference>
<name>A0A0K2U5C9_LEPSM</name>
<dbReference type="AlphaFoldDB" id="A0A0K2U5C9"/>
<reference evidence="1" key="1">
    <citation type="submission" date="2014-05" db="EMBL/GenBank/DDBJ databases">
        <authorList>
            <person name="Chronopoulou M."/>
        </authorList>
    </citation>
    <scope>NUCLEOTIDE SEQUENCE</scope>
    <source>
        <tissue evidence="1">Whole organism</tissue>
    </source>
</reference>
<evidence type="ECO:0000313" key="1">
    <source>
        <dbReference type="EMBL" id="CDW33418.1"/>
    </source>
</evidence>
<accession>A0A0K2U5C9</accession>
<organism evidence="1">
    <name type="scientific">Lepeophtheirus salmonis</name>
    <name type="common">Salmon louse</name>
    <name type="synonym">Caligus salmonis</name>
    <dbReference type="NCBI Taxonomy" id="72036"/>
    <lineage>
        <taxon>Eukaryota</taxon>
        <taxon>Metazoa</taxon>
        <taxon>Ecdysozoa</taxon>
        <taxon>Arthropoda</taxon>
        <taxon>Crustacea</taxon>
        <taxon>Multicrustacea</taxon>
        <taxon>Hexanauplia</taxon>
        <taxon>Copepoda</taxon>
        <taxon>Siphonostomatoida</taxon>
        <taxon>Caligidae</taxon>
        <taxon>Lepeophtheirus</taxon>
    </lineage>
</organism>
<proteinExistence type="predicted"/>
<sequence>MVLYVIVSDGSKMYPYFFKVNEKVNTDVYYKVLMYYVLPWLKSTFPTNNYVFT</sequence>